<proteinExistence type="predicted"/>
<feature type="transmembrane region" description="Helical" evidence="1">
    <location>
        <begin position="61"/>
        <end position="85"/>
    </location>
</feature>
<keyword evidence="1" id="KW-0812">Transmembrane</keyword>
<reference evidence="2 3" key="1">
    <citation type="submission" date="2019-03" db="EMBL/GenBank/DDBJ databases">
        <title>Dyadobacter AR-3-6 sp. nov., isolated from arctic soil.</title>
        <authorList>
            <person name="Chaudhary D.K."/>
        </authorList>
    </citation>
    <scope>NUCLEOTIDE SEQUENCE [LARGE SCALE GENOMIC DNA]</scope>
    <source>
        <strain evidence="2 3">AR-3-6</strain>
    </source>
</reference>
<keyword evidence="3" id="KW-1185">Reference proteome</keyword>
<feature type="transmembrane region" description="Helical" evidence="1">
    <location>
        <begin position="230"/>
        <end position="253"/>
    </location>
</feature>
<dbReference type="OrthoDB" id="5946463at2"/>
<name>A0A4R5DDB0_9BACT</name>
<evidence type="ECO:0008006" key="4">
    <source>
        <dbReference type="Google" id="ProtNLM"/>
    </source>
</evidence>
<feature type="transmembrane region" description="Helical" evidence="1">
    <location>
        <begin position="151"/>
        <end position="175"/>
    </location>
</feature>
<evidence type="ECO:0000313" key="2">
    <source>
        <dbReference type="EMBL" id="TDE11017.1"/>
    </source>
</evidence>
<comment type="caution">
    <text evidence="2">The sequence shown here is derived from an EMBL/GenBank/DDBJ whole genome shotgun (WGS) entry which is preliminary data.</text>
</comment>
<dbReference type="Proteomes" id="UP000294850">
    <property type="component" value="Unassembled WGS sequence"/>
</dbReference>
<feature type="transmembrane region" description="Helical" evidence="1">
    <location>
        <begin position="21"/>
        <end position="41"/>
    </location>
</feature>
<keyword evidence="1" id="KW-1133">Transmembrane helix</keyword>
<keyword evidence="1" id="KW-0472">Membrane</keyword>
<gene>
    <name evidence="2" type="ORF">E0F88_26325</name>
</gene>
<sequence>MNHFIGSLSTEFIKIRNSFAFWLLLLGAGFMPGLVFFVVMTKWKNFIPKTGENTWTAYTEISWKGMAFLYTNFWVVLLMCLVLNIEHKSIAWKHLFTLPVKRSSLYLYKYLTLLILFASLYGLFIPFWLVSGNLLGILHPELKMLSTKPDYLYLLNTCFHSFVATLGVFAIHFWMSIRFKNMIIPIGFAIVSGIVFVALFQGRAPELVYYPYSYNYLTVNPQQFVSNNQIGVFAIHEIFSLLYFAVFSLLSYVDFVKWFKE</sequence>
<dbReference type="RefSeq" id="WP_131961278.1">
    <property type="nucleotide sequence ID" value="NZ_SMFL01000013.1"/>
</dbReference>
<protein>
    <recommendedName>
        <fullName evidence="4">ABC transporter permease</fullName>
    </recommendedName>
</protein>
<dbReference type="AlphaFoldDB" id="A0A4R5DDB0"/>
<dbReference type="Pfam" id="PF12730">
    <property type="entry name" value="ABC2_membrane_4"/>
    <property type="match status" value="1"/>
</dbReference>
<dbReference type="CDD" id="cd21809">
    <property type="entry name" value="ABC-2_lan_permease-like"/>
    <property type="match status" value="1"/>
</dbReference>
<accession>A0A4R5DDB0</accession>
<dbReference type="EMBL" id="SMFL01000013">
    <property type="protein sequence ID" value="TDE11017.1"/>
    <property type="molecule type" value="Genomic_DNA"/>
</dbReference>
<feature type="transmembrane region" description="Helical" evidence="1">
    <location>
        <begin position="182"/>
        <end position="200"/>
    </location>
</feature>
<feature type="transmembrane region" description="Helical" evidence="1">
    <location>
        <begin position="106"/>
        <end position="131"/>
    </location>
</feature>
<evidence type="ECO:0000313" key="3">
    <source>
        <dbReference type="Proteomes" id="UP000294850"/>
    </source>
</evidence>
<evidence type="ECO:0000256" key="1">
    <source>
        <dbReference type="SAM" id="Phobius"/>
    </source>
</evidence>
<organism evidence="2 3">
    <name type="scientific">Dyadobacter psychrotolerans</name>
    <dbReference type="NCBI Taxonomy" id="2541721"/>
    <lineage>
        <taxon>Bacteria</taxon>
        <taxon>Pseudomonadati</taxon>
        <taxon>Bacteroidota</taxon>
        <taxon>Cytophagia</taxon>
        <taxon>Cytophagales</taxon>
        <taxon>Spirosomataceae</taxon>
        <taxon>Dyadobacter</taxon>
    </lineage>
</organism>